<feature type="domain" description="HTH luxR-type" evidence="5">
    <location>
        <begin position="146"/>
        <end position="211"/>
    </location>
</feature>
<dbReference type="AlphaFoldDB" id="A0A1J5RI96"/>
<protein>
    <submittedName>
        <fullName evidence="7">Transcriptional regulatory protein LiaR</fullName>
    </submittedName>
</protein>
<name>A0A1J5RI96_9ZZZZ</name>
<proteinExistence type="predicted"/>
<evidence type="ECO:0000256" key="1">
    <source>
        <dbReference type="ARBA" id="ARBA00022553"/>
    </source>
</evidence>
<dbReference type="SUPFAM" id="SSF52172">
    <property type="entry name" value="CheY-like"/>
    <property type="match status" value="1"/>
</dbReference>
<dbReference type="Gene3D" id="3.40.50.2300">
    <property type="match status" value="1"/>
</dbReference>
<keyword evidence="1" id="KW-0597">Phosphoprotein</keyword>
<dbReference type="Pfam" id="PF00196">
    <property type="entry name" value="GerE"/>
    <property type="match status" value="1"/>
</dbReference>
<dbReference type="InterPro" id="IPR001789">
    <property type="entry name" value="Sig_transdc_resp-reg_receiver"/>
</dbReference>
<accession>A0A1J5RI96</accession>
<dbReference type="PANTHER" id="PTHR43214">
    <property type="entry name" value="TWO-COMPONENT RESPONSE REGULATOR"/>
    <property type="match status" value="1"/>
</dbReference>
<dbReference type="PRINTS" id="PR00038">
    <property type="entry name" value="HTHLUXR"/>
</dbReference>
<dbReference type="SUPFAM" id="SSF46894">
    <property type="entry name" value="C-terminal effector domain of the bipartite response regulators"/>
    <property type="match status" value="1"/>
</dbReference>
<dbReference type="InterPro" id="IPR000792">
    <property type="entry name" value="Tscrpt_reg_LuxR_C"/>
</dbReference>
<dbReference type="PROSITE" id="PS50110">
    <property type="entry name" value="RESPONSE_REGULATORY"/>
    <property type="match status" value="1"/>
</dbReference>
<dbReference type="EMBL" id="MLJW01000401">
    <property type="protein sequence ID" value="OIQ87845.1"/>
    <property type="molecule type" value="Genomic_DNA"/>
</dbReference>
<keyword evidence="2" id="KW-0805">Transcription regulation</keyword>
<evidence type="ECO:0000313" key="7">
    <source>
        <dbReference type="EMBL" id="OIQ87845.1"/>
    </source>
</evidence>
<organism evidence="7">
    <name type="scientific">mine drainage metagenome</name>
    <dbReference type="NCBI Taxonomy" id="410659"/>
    <lineage>
        <taxon>unclassified sequences</taxon>
        <taxon>metagenomes</taxon>
        <taxon>ecological metagenomes</taxon>
    </lineage>
</organism>
<dbReference type="PROSITE" id="PS50043">
    <property type="entry name" value="HTH_LUXR_2"/>
    <property type="match status" value="1"/>
</dbReference>
<dbReference type="GO" id="GO:0006355">
    <property type="term" value="P:regulation of DNA-templated transcription"/>
    <property type="evidence" value="ECO:0007669"/>
    <property type="project" value="InterPro"/>
</dbReference>
<dbReference type="InterPro" id="IPR039420">
    <property type="entry name" value="WalR-like"/>
</dbReference>
<dbReference type="InterPro" id="IPR058245">
    <property type="entry name" value="NreC/VraR/RcsB-like_REC"/>
</dbReference>
<reference evidence="7" key="1">
    <citation type="submission" date="2016-10" db="EMBL/GenBank/DDBJ databases">
        <title>Sequence of Gallionella enrichment culture.</title>
        <authorList>
            <person name="Poehlein A."/>
            <person name="Muehling M."/>
            <person name="Daniel R."/>
        </authorList>
    </citation>
    <scope>NUCLEOTIDE SEQUENCE</scope>
</reference>
<dbReference type="PANTHER" id="PTHR43214:SF41">
    <property type="entry name" value="NITRATE_NITRITE RESPONSE REGULATOR PROTEIN NARP"/>
    <property type="match status" value="1"/>
</dbReference>
<dbReference type="SMART" id="SM00421">
    <property type="entry name" value="HTH_LUXR"/>
    <property type="match status" value="1"/>
</dbReference>
<evidence type="ECO:0000256" key="4">
    <source>
        <dbReference type="ARBA" id="ARBA00023163"/>
    </source>
</evidence>
<dbReference type="GO" id="GO:0003677">
    <property type="term" value="F:DNA binding"/>
    <property type="evidence" value="ECO:0007669"/>
    <property type="project" value="UniProtKB-KW"/>
</dbReference>
<sequence length="223" mass="23412">MNEPIRILLVDDHRLVRSGIHALLAESPGLQVVGEAADAGEALRLAAQLRPDVVLLDIHLPGVSGIDTVQALRDAAPRAAVLMLTVSDDAGDLAAALRAGAHGYLLKTCDAAELVGAVQRAHRGELVIGSEMAPKVAAAFVARSQPADPIGALTRRERQIGEALARGASNKLIARELDIAETTVKVHVQSILRKLGLGSRVQIAVAFAERRPRDGIPPADDTA</sequence>
<dbReference type="PROSITE" id="PS00622">
    <property type="entry name" value="HTH_LUXR_1"/>
    <property type="match status" value="1"/>
</dbReference>
<dbReference type="CDD" id="cd06170">
    <property type="entry name" value="LuxR_C_like"/>
    <property type="match status" value="1"/>
</dbReference>
<dbReference type="CDD" id="cd17535">
    <property type="entry name" value="REC_NarL-like"/>
    <property type="match status" value="1"/>
</dbReference>
<evidence type="ECO:0000256" key="2">
    <source>
        <dbReference type="ARBA" id="ARBA00023015"/>
    </source>
</evidence>
<gene>
    <name evidence="7" type="primary">liaR_4</name>
    <name evidence="7" type="ORF">GALL_302940</name>
</gene>
<keyword evidence="3" id="KW-0238">DNA-binding</keyword>
<dbReference type="SMART" id="SM00448">
    <property type="entry name" value="REC"/>
    <property type="match status" value="1"/>
</dbReference>
<dbReference type="GO" id="GO:0000160">
    <property type="term" value="P:phosphorelay signal transduction system"/>
    <property type="evidence" value="ECO:0007669"/>
    <property type="project" value="InterPro"/>
</dbReference>
<dbReference type="Pfam" id="PF00072">
    <property type="entry name" value="Response_reg"/>
    <property type="match status" value="1"/>
</dbReference>
<keyword evidence="4" id="KW-0804">Transcription</keyword>
<evidence type="ECO:0000259" key="6">
    <source>
        <dbReference type="PROSITE" id="PS50110"/>
    </source>
</evidence>
<comment type="caution">
    <text evidence="7">The sequence shown here is derived from an EMBL/GenBank/DDBJ whole genome shotgun (WGS) entry which is preliminary data.</text>
</comment>
<dbReference type="InterPro" id="IPR011006">
    <property type="entry name" value="CheY-like_superfamily"/>
</dbReference>
<evidence type="ECO:0000259" key="5">
    <source>
        <dbReference type="PROSITE" id="PS50043"/>
    </source>
</evidence>
<dbReference type="InterPro" id="IPR016032">
    <property type="entry name" value="Sig_transdc_resp-reg_C-effctor"/>
</dbReference>
<evidence type="ECO:0000256" key="3">
    <source>
        <dbReference type="ARBA" id="ARBA00023125"/>
    </source>
</evidence>
<feature type="domain" description="Response regulatory" evidence="6">
    <location>
        <begin position="6"/>
        <end position="122"/>
    </location>
</feature>